<feature type="active site" description="Proton donor/acceptor" evidence="2">
    <location>
        <position position="230"/>
    </location>
</feature>
<accession>A0A238L470</accession>
<keyword evidence="1 6" id="KW-0378">Hydrolase</keyword>
<sequence length="520" mass="57062">MAHEALDPAFRRLIDEHAPVRQAGSGFIFTEGPIWHPADHYLLFSDMPGDVRRRLDRAGVREVLRPSHKGNGMTYDAQLNLLVCEHATSSVTRFSPDGRREVLASHFQGRELNSPNDICVKSDGSVWFTDPWYGRMPHYGVERPRQLGWQGVFRLPPGHQPGAEPQLVVDRYLFTMPNGLCFSPDESLLYINDTEQVNIRVFDVGRDGRLSNGRIFASGIKDSLRPGVPDGMKCDAEGNVWVTAPGGLWVYSPAGKLIGKVAIPELPANLHWGGEDRRTLYVCASTSVYAVPVKVGPRNEPFMRARPPAARSAGSKGEEVLRLDPARCALIIQDMQNDVVMEGGAFADSGSPQHCRDQNALENVARLARRCRELGIPVIHVHFVVPPGARGLTLNAPLFEGVIDNNALVRGTWGAAPAPGCEVQEGDHVVEKMRMSAWEGTSLETILKAEGRDILIETGAWTNMSIEHTARTGADKGYVMVIPEDGCSTMNADWHRASIDYALQNVSLVTRTEAVIAALG</sequence>
<keyword evidence="3" id="KW-0862">Zinc</keyword>
<evidence type="ECO:0000256" key="1">
    <source>
        <dbReference type="ARBA" id="ARBA00022801"/>
    </source>
</evidence>
<feature type="binding site" evidence="3">
    <location>
        <position position="230"/>
    </location>
    <ligand>
        <name>a divalent metal cation</name>
        <dbReference type="ChEBI" id="CHEBI:60240"/>
    </ligand>
</feature>
<dbReference type="GO" id="GO:0004341">
    <property type="term" value="F:gluconolactonase activity"/>
    <property type="evidence" value="ECO:0007669"/>
    <property type="project" value="UniProtKB-EC"/>
</dbReference>
<feature type="binding site" evidence="3">
    <location>
        <position position="178"/>
    </location>
    <ligand>
        <name>a divalent metal cation</name>
        <dbReference type="ChEBI" id="CHEBI:60240"/>
    </ligand>
</feature>
<dbReference type="Proteomes" id="UP000207598">
    <property type="component" value="Unassembled WGS sequence"/>
</dbReference>
<comment type="cofactor">
    <cofactor evidence="3">
        <name>Zn(2+)</name>
        <dbReference type="ChEBI" id="CHEBI:29105"/>
    </cofactor>
    <text evidence="3">Binds 1 divalent metal cation per subunit.</text>
</comment>
<dbReference type="InterPro" id="IPR036380">
    <property type="entry name" value="Isochorismatase-like_sf"/>
</dbReference>
<dbReference type="InterPro" id="IPR013658">
    <property type="entry name" value="SGL"/>
</dbReference>
<organism evidence="6 7">
    <name type="scientific">Maliponia aquimaris</name>
    <dbReference type="NCBI Taxonomy" id="1673631"/>
    <lineage>
        <taxon>Bacteria</taxon>
        <taxon>Pseudomonadati</taxon>
        <taxon>Pseudomonadota</taxon>
        <taxon>Alphaproteobacteria</taxon>
        <taxon>Rhodobacterales</taxon>
        <taxon>Paracoccaceae</taxon>
        <taxon>Maliponia</taxon>
    </lineage>
</organism>
<evidence type="ECO:0000313" key="6">
    <source>
        <dbReference type="EMBL" id="SMX49864.1"/>
    </source>
</evidence>
<evidence type="ECO:0000259" key="4">
    <source>
        <dbReference type="Pfam" id="PF00857"/>
    </source>
</evidence>
<dbReference type="InterPro" id="IPR051262">
    <property type="entry name" value="SMP-30/CGR1_Lactonase"/>
</dbReference>
<dbReference type="SUPFAM" id="SSF52499">
    <property type="entry name" value="Isochorismatase-like hydrolases"/>
    <property type="match status" value="1"/>
</dbReference>
<keyword evidence="3" id="KW-0479">Metal-binding</keyword>
<feature type="domain" description="SMP-30/Gluconolactonase/LRE-like region" evidence="5">
    <location>
        <begin position="29"/>
        <end position="284"/>
    </location>
</feature>
<dbReference type="PANTHER" id="PTHR47572:SF4">
    <property type="entry name" value="LACTONASE DRP35"/>
    <property type="match status" value="1"/>
</dbReference>
<dbReference type="GO" id="GO:0046872">
    <property type="term" value="F:metal ion binding"/>
    <property type="evidence" value="ECO:0007669"/>
    <property type="project" value="UniProtKB-KW"/>
</dbReference>
<dbReference type="PRINTS" id="PR01790">
    <property type="entry name" value="SMP30FAMILY"/>
</dbReference>
<dbReference type="Gene3D" id="3.40.50.850">
    <property type="entry name" value="Isochorismatase-like"/>
    <property type="match status" value="1"/>
</dbReference>
<dbReference type="Pfam" id="PF08450">
    <property type="entry name" value="SGL"/>
    <property type="match status" value="1"/>
</dbReference>
<proteinExistence type="predicted"/>
<keyword evidence="7" id="KW-1185">Reference proteome</keyword>
<dbReference type="AlphaFoldDB" id="A0A238L470"/>
<dbReference type="EC" id="3.1.1.17" evidence="6"/>
<reference evidence="6 7" key="1">
    <citation type="submission" date="2017-05" db="EMBL/GenBank/DDBJ databases">
        <authorList>
            <person name="Song R."/>
            <person name="Chenine A.L."/>
            <person name="Ruprecht R.M."/>
        </authorList>
    </citation>
    <scope>NUCLEOTIDE SEQUENCE [LARGE SCALE GENOMIC DNA]</scope>
    <source>
        <strain evidence="6 7">CECT 8898</strain>
    </source>
</reference>
<evidence type="ECO:0000259" key="5">
    <source>
        <dbReference type="Pfam" id="PF08450"/>
    </source>
</evidence>
<dbReference type="Gene3D" id="2.120.10.30">
    <property type="entry name" value="TolB, C-terminal domain"/>
    <property type="match status" value="1"/>
</dbReference>
<dbReference type="SUPFAM" id="SSF63829">
    <property type="entry name" value="Calcium-dependent phosphotriesterase"/>
    <property type="match status" value="1"/>
</dbReference>
<evidence type="ECO:0000313" key="7">
    <source>
        <dbReference type="Proteomes" id="UP000207598"/>
    </source>
</evidence>
<dbReference type="OrthoDB" id="241638at2"/>
<feature type="binding site" evidence="3">
    <location>
        <position position="31"/>
    </location>
    <ligand>
        <name>a divalent metal cation</name>
        <dbReference type="ChEBI" id="CHEBI:60240"/>
    </ligand>
</feature>
<protein>
    <submittedName>
        <fullName evidence="6">Gluconolactonase</fullName>
        <ecNumber evidence="6">3.1.1.17</ecNumber>
    </submittedName>
</protein>
<dbReference type="InterPro" id="IPR011042">
    <property type="entry name" value="6-blade_b-propeller_TolB-like"/>
</dbReference>
<dbReference type="InterPro" id="IPR005511">
    <property type="entry name" value="SMP-30"/>
</dbReference>
<name>A0A238L470_9RHOB</name>
<dbReference type="Pfam" id="PF00857">
    <property type="entry name" value="Isochorismatase"/>
    <property type="match status" value="1"/>
</dbReference>
<dbReference type="EMBL" id="FXYF01000018">
    <property type="protein sequence ID" value="SMX49864.1"/>
    <property type="molecule type" value="Genomic_DNA"/>
</dbReference>
<dbReference type="PANTHER" id="PTHR47572">
    <property type="entry name" value="LIPOPROTEIN-RELATED"/>
    <property type="match status" value="1"/>
</dbReference>
<evidence type="ECO:0000256" key="3">
    <source>
        <dbReference type="PIRSR" id="PIRSR605511-2"/>
    </source>
</evidence>
<dbReference type="InterPro" id="IPR000868">
    <property type="entry name" value="Isochorismatase-like_dom"/>
</dbReference>
<dbReference type="CDD" id="cd00431">
    <property type="entry name" value="cysteine_hydrolases"/>
    <property type="match status" value="1"/>
</dbReference>
<feature type="binding site" evidence="3">
    <location>
        <position position="116"/>
    </location>
    <ligand>
        <name>substrate</name>
    </ligand>
</feature>
<feature type="domain" description="Isochorismatase-like" evidence="4">
    <location>
        <begin position="328"/>
        <end position="513"/>
    </location>
</feature>
<gene>
    <name evidence="6" type="primary">gnl</name>
    <name evidence="6" type="ORF">MAA8898_04473</name>
</gene>
<dbReference type="RefSeq" id="WP_094023204.1">
    <property type="nucleotide sequence ID" value="NZ_FXYF01000018.1"/>
</dbReference>
<evidence type="ECO:0000256" key="2">
    <source>
        <dbReference type="PIRSR" id="PIRSR605511-1"/>
    </source>
</evidence>